<proteinExistence type="predicted"/>
<dbReference type="RefSeq" id="WP_044217088.1">
    <property type="nucleotide sequence ID" value="NZ_JRYR02000002.1"/>
</dbReference>
<organism evidence="2 3">
    <name type="scientific">Flammeovirga pacifica</name>
    <dbReference type="NCBI Taxonomy" id="915059"/>
    <lineage>
        <taxon>Bacteria</taxon>
        <taxon>Pseudomonadati</taxon>
        <taxon>Bacteroidota</taxon>
        <taxon>Cytophagia</taxon>
        <taxon>Cytophagales</taxon>
        <taxon>Flammeovirgaceae</taxon>
        <taxon>Flammeovirga</taxon>
    </lineage>
</organism>
<feature type="domain" description="DUF6873" evidence="1">
    <location>
        <begin position="7"/>
        <end position="230"/>
    </location>
</feature>
<evidence type="ECO:0000259" key="1">
    <source>
        <dbReference type="Pfam" id="PF21778"/>
    </source>
</evidence>
<protein>
    <recommendedName>
        <fullName evidence="1">DUF6873 domain-containing protein</fullName>
    </recommendedName>
</protein>
<reference evidence="2 3" key="1">
    <citation type="journal article" date="2012" name="Int. J. Syst. Evol. Microbiol.">
        <title>Flammeovirga pacifica sp. nov., isolated from deep-sea sediment.</title>
        <authorList>
            <person name="Xu H."/>
            <person name="Fu Y."/>
            <person name="Yang N."/>
            <person name="Ding Z."/>
            <person name="Lai Q."/>
            <person name="Zeng R."/>
        </authorList>
    </citation>
    <scope>NUCLEOTIDE SEQUENCE [LARGE SCALE GENOMIC DNA]</scope>
    <source>
        <strain evidence="3">DSM 24597 / LMG 26175 / WPAGA1</strain>
    </source>
</reference>
<name>A0A1S1YU56_FLAPC</name>
<evidence type="ECO:0000313" key="2">
    <source>
        <dbReference type="EMBL" id="OHX64560.1"/>
    </source>
</evidence>
<dbReference type="AlphaFoldDB" id="A0A1S1YU56"/>
<sequence length="232" mass="26437">MKAKLVFVDDRILPKVAKKLSLFAEHLIGFKTDGITYNSISCHPDIFLHQLPNQQLIIAPNIPIYYQQVLKEHNIDYTIGIESVGISLKDSTYYNCISTPNYIIHKLGFTSRSIIDHSSKKLLHIPQAYTRCSTLVLQEGVAITSDKGVEKFLKQQQWKCFYFDPKEIKIEDHAYGFLGGCCGIFNSQIMVFGNPLFHKDGKDFIAFCQEYGFEVIPLCDDKMYDGGGIFLF</sequence>
<keyword evidence="3" id="KW-1185">Reference proteome</keyword>
<dbReference type="EMBL" id="JRYR02000002">
    <property type="protein sequence ID" value="OHX64560.1"/>
    <property type="molecule type" value="Genomic_DNA"/>
</dbReference>
<dbReference type="STRING" id="915059.NH26_23595"/>
<dbReference type="InterPro" id="IPR049238">
    <property type="entry name" value="DUF6873"/>
</dbReference>
<dbReference type="Pfam" id="PF21778">
    <property type="entry name" value="DUF6873"/>
    <property type="match status" value="1"/>
</dbReference>
<gene>
    <name evidence="2" type="ORF">NH26_23595</name>
</gene>
<comment type="caution">
    <text evidence="2">The sequence shown here is derived from an EMBL/GenBank/DDBJ whole genome shotgun (WGS) entry which is preliminary data.</text>
</comment>
<accession>A0A1S1YU56</accession>
<dbReference type="Proteomes" id="UP000179797">
    <property type="component" value="Unassembled WGS sequence"/>
</dbReference>
<dbReference type="OrthoDB" id="1753686at2"/>
<evidence type="ECO:0000313" key="3">
    <source>
        <dbReference type="Proteomes" id="UP000179797"/>
    </source>
</evidence>